<comment type="subcellular location">
    <subcellularLocation>
        <location evidence="8">Cytoplasm</location>
    </subcellularLocation>
</comment>
<feature type="binding site" evidence="8">
    <location>
        <begin position="41"/>
        <end position="43"/>
    </location>
    <ligand>
        <name>GTP</name>
        <dbReference type="ChEBI" id="CHEBI:37565"/>
    </ligand>
</feature>
<feature type="binding site" description="in other chain" evidence="8">
    <location>
        <position position="225"/>
    </location>
    <ligand>
        <name>IMP</name>
        <dbReference type="ChEBI" id="CHEBI:58053"/>
        <note>ligand shared between dimeric partners</note>
    </ligand>
</feature>
<evidence type="ECO:0000256" key="4">
    <source>
        <dbReference type="ARBA" id="ARBA00022741"/>
    </source>
</evidence>
<evidence type="ECO:0000256" key="6">
    <source>
        <dbReference type="ARBA" id="ARBA00022842"/>
    </source>
</evidence>
<dbReference type="UniPathway" id="UPA00075">
    <property type="reaction ID" value="UER00335"/>
</dbReference>
<reference evidence="11 12" key="1">
    <citation type="submission" date="2016-10" db="EMBL/GenBank/DDBJ databases">
        <authorList>
            <person name="de Groot N.N."/>
        </authorList>
    </citation>
    <scope>NUCLEOTIDE SEQUENCE [LARGE SCALE GENOMIC DNA]</scope>
    <source>
        <strain evidence="11 12">DSM 19219</strain>
    </source>
</reference>
<comment type="subunit">
    <text evidence="1 8">Homodimer.</text>
</comment>
<evidence type="ECO:0000256" key="8">
    <source>
        <dbReference type="HAMAP-Rule" id="MF_00011"/>
    </source>
</evidence>
<keyword evidence="12" id="KW-1185">Reference proteome</keyword>
<dbReference type="FunFam" id="1.10.300.10:FF:000001">
    <property type="entry name" value="Adenylosuccinate synthetase"/>
    <property type="match status" value="1"/>
</dbReference>
<keyword evidence="2 8" id="KW-0436">Ligase</keyword>
<feature type="binding site" evidence="8">
    <location>
        <position position="144"/>
    </location>
    <ligand>
        <name>IMP</name>
        <dbReference type="ChEBI" id="CHEBI:58053"/>
        <note>ligand shared between dimeric partners</note>
    </ligand>
</feature>
<keyword evidence="6 8" id="KW-0460">Magnesium</keyword>
<comment type="cofactor">
    <cofactor evidence="8">
        <name>Mg(2+)</name>
        <dbReference type="ChEBI" id="CHEBI:18420"/>
    </cofactor>
    <text evidence="8">Binds 1 Mg(2+) ion per subunit.</text>
</comment>
<feature type="binding site" evidence="8">
    <location>
        <begin position="300"/>
        <end position="306"/>
    </location>
    <ligand>
        <name>substrate</name>
    </ligand>
</feature>
<dbReference type="Gene3D" id="3.40.440.10">
    <property type="entry name" value="Adenylosuccinate Synthetase, subunit A, domain 1"/>
    <property type="match status" value="1"/>
</dbReference>
<dbReference type="GO" id="GO:0004019">
    <property type="term" value="F:adenylosuccinate synthase activity"/>
    <property type="evidence" value="ECO:0007669"/>
    <property type="project" value="UniProtKB-UniRule"/>
</dbReference>
<dbReference type="NCBIfam" id="NF002223">
    <property type="entry name" value="PRK01117.1"/>
    <property type="match status" value="1"/>
</dbReference>
<keyword evidence="3 8" id="KW-0479">Metal-binding</keyword>
<feature type="binding site" evidence="8">
    <location>
        <position position="41"/>
    </location>
    <ligand>
        <name>Mg(2+)</name>
        <dbReference type="ChEBI" id="CHEBI:18420"/>
    </ligand>
</feature>
<dbReference type="EC" id="6.3.4.4" evidence="8 10"/>
<gene>
    <name evidence="8" type="primary">purA</name>
    <name evidence="11" type="ORF">SAMN05443545_101251</name>
</gene>
<feature type="binding site" description="in other chain" evidence="8">
    <location>
        <begin position="14"/>
        <end position="17"/>
    </location>
    <ligand>
        <name>IMP</name>
        <dbReference type="ChEBI" id="CHEBI:58053"/>
        <note>ligand shared between dimeric partners</note>
    </ligand>
</feature>
<dbReference type="InterPro" id="IPR033128">
    <property type="entry name" value="Adenylosuccin_syn_Lys_AS"/>
</dbReference>
<feature type="binding site" description="in other chain" evidence="8">
    <location>
        <position position="130"/>
    </location>
    <ligand>
        <name>IMP</name>
        <dbReference type="ChEBI" id="CHEBI:58053"/>
        <note>ligand shared between dimeric partners</note>
    </ligand>
</feature>
<feature type="binding site" description="in other chain" evidence="8">
    <location>
        <position position="240"/>
    </location>
    <ligand>
        <name>IMP</name>
        <dbReference type="ChEBI" id="CHEBI:58053"/>
        <note>ligand shared between dimeric partners</note>
    </ligand>
</feature>
<dbReference type="FunFam" id="3.90.170.10:FF:000001">
    <property type="entry name" value="Adenylosuccinate synthetase"/>
    <property type="match status" value="1"/>
</dbReference>
<dbReference type="PANTHER" id="PTHR11846:SF0">
    <property type="entry name" value="ADENYLOSUCCINATE SYNTHETASE"/>
    <property type="match status" value="1"/>
</dbReference>
<keyword evidence="7 8" id="KW-0342">GTP-binding</keyword>
<dbReference type="Proteomes" id="UP000198500">
    <property type="component" value="Unassembled WGS sequence"/>
</dbReference>
<feature type="binding site" evidence="8">
    <location>
        <position position="306"/>
    </location>
    <ligand>
        <name>GTP</name>
        <dbReference type="ChEBI" id="CHEBI:37565"/>
    </ligand>
</feature>
<dbReference type="AlphaFoldDB" id="A0A1H2RA43"/>
<comment type="function">
    <text evidence="8">Plays an important role in the de novo pathway of purine nucleotide biosynthesis. Catalyzes the first committed step in the biosynthesis of AMP from IMP.</text>
</comment>
<dbReference type="InterPro" id="IPR042109">
    <property type="entry name" value="Adenylosuccinate_synth_dom1"/>
</dbReference>
<keyword evidence="4 8" id="KW-0547">Nucleotide-binding</keyword>
<dbReference type="SUPFAM" id="SSF52540">
    <property type="entry name" value="P-loop containing nucleoside triphosphate hydrolases"/>
    <property type="match status" value="1"/>
</dbReference>
<dbReference type="InterPro" id="IPR018220">
    <property type="entry name" value="Adenylosuccin_syn_GTP-bd"/>
</dbReference>
<evidence type="ECO:0000256" key="10">
    <source>
        <dbReference type="RuleBase" id="RU000520"/>
    </source>
</evidence>
<comment type="similarity">
    <text evidence="8 10">Belongs to the adenylosuccinate synthetase family.</text>
</comment>
<dbReference type="PROSITE" id="PS00513">
    <property type="entry name" value="ADENYLOSUCCIN_SYN_2"/>
    <property type="match status" value="1"/>
</dbReference>
<feature type="active site" description="Proton donor" evidence="8">
    <location>
        <position position="42"/>
    </location>
</feature>
<dbReference type="PANTHER" id="PTHR11846">
    <property type="entry name" value="ADENYLOSUCCINATE SYNTHETASE"/>
    <property type="match status" value="1"/>
</dbReference>
<evidence type="ECO:0000256" key="2">
    <source>
        <dbReference type="ARBA" id="ARBA00022598"/>
    </source>
</evidence>
<evidence type="ECO:0000313" key="11">
    <source>
        <dbReference type="EMBL" id="SDW15559.1"/>
    </source>
</evidence>
<dbReference type="EMBL" id="FNNI01000001">
    <property type="protein sequence ID" value="SDW15559.1"/>
    <property type="molecule type" value="Genomic_DNA"/>
</dbReference>
<feature type="binding site" evidence="8">
    <location>
        <begin position="332"/>
        <end position="334"/>
    </location>
    <ligand>
        <name>GTP</name>
        <dbReference type="ChEBI" id="CHEBI:37565"/>
    </ligand>
</feature>
<feature type="binding site" evidence="8">
    <location>
        <position position="14"/>
    </location>
    <ligand>
        <name>Mg(2+)</name>
        <dbReference type="ChEBI" id="CHEBI:18420"/>
    </ligand>
</feature>
<feature type="binding site" evidence="8">
    <location>
        <begin position="414"/>
        <end position="416"/>
    </location>
    <ligand>
        <name>GTP</name>
        <dbReference type="ChEBI" id="CHEBI:37565"/>
    </ligand>
</feature>
<dbReference type="CDD" id="cd03108">
    <property type="entry name" value="AdSS"/>
    <property type="match status" value="1"/>
</dbReference>
<feature type="binding site" description="in other chain" evidence="8">
    <location>
        <begin position="39"/>
        <end position="42"/>
    </location>
    <ligand>
        <name>IMP</name>
        <dbReference type="ChEBI" id="CHEBI:58053"/>
        <note>ligand shared between dimeric partners</note>
    </ligand>
</feature>
<dbReference type="InterPro" id="IPR042110">
    <property type="entry name" value="Adenylosuccinate_synth_dom2"/>
</dbReference>
<name>A0A1H2RA43_9GAMM</name>
<keyword evidence="8" id="KW-0963">Cytoplasm</keyword>
<feature type="active site" description="Proton acceptor" evidence="8">
    <location>
        <position position="14"/>
    </location>
</feature>
<dbReference type="InterPro" id="IPR042111">
    <property type="entry name" value="Adenylosuccinate_synth_dom3"/>
</dbReference>
<dbReference type="RefSeq" id="WP_092567674.1">
    <property type="nucleotide sequence ID" value="NZ_BMXH01000001.1"/>
</dbReference>
<accession>A0A1H2RA43</accession>
<dbReference type="NCBIfam" id="TIGR00184">
    <property type="entry name" value="purA"/>
    <property type="match status" value="1"/>
</dbReference>
<dbReference type="GO" id="GO:0046040">
    <property type="term" value="P:IMP metabolic process"/>
    <property type="evidence" value="ECO:0007669"/>
    <property type="project" value="TreeGrafter"/>
</dbReference>
<evidence type="ECO:0000256" key="9">
    <source>
        <dbReference type="PROSITE-ProRule" id="PRU10134"/>
    </source>
</evidence>
<dbReference type="Pfam" id="PF00709">
    <property type="entry name" value="Adenylsucc_synt"/>
    <property type="match status" value="1"/>
</dbReference>
<keyword evidence="5 8" id="KW-0658">Purine biosynthesis</keyword>
<evidence type="ECO:0000313" key="12">
    <source>
        <dbReference type="Proteomes" id="UP000198500"/>
    </source>
</evidence>
<dbReference type="HAMAP" id="MF_00011">
    <property type="entry name" value="Adenylosucc_synth"/>
    <property type="match status" value="1"/>
</dbReference>
<protein>
    <recommendedName>
        <fullName evidence="8 10">Adenylosuccinate synthetase</fullName>
        <shortName evidence="8">AMPSase</shortName>
        <shortName evidence="8">AdSS</shortName>
        <ecNumber evidence="8 10">6.3.4.4</ecNumber>
    </recommendedName>
    <alternativeName>
        <fullName evidence="8">IMP--aspartate ligase</fullName>
    </alternativeName>
</protein>
<dbReference type="PROSITE" id="PS01266">
    <property type="entry name" value="ADENYLOSUCCIN_SYN_1"/>
    <property type="match status" value="1"/>
</dbReference>
<dbReference type="InterPro" id="IPR001114">
    <property type="entry name" value="Adenylosuccinate_synthetase"/>
</dbReference>
<dbReference type="OrthoDB" id="9807553at2"/>
<feature type="binding site" evidence="8">
    <location>
        <begin position="13"/>
        <end position="19"/>
    </location>
    <ligand>
        <name>GTP</name>
        <dbReference type="ChEBI" id="CHEBI:37565"/>
    </ligand>
</feature>
<evidence type="ECO:0000256" key="5">
    <source>
        <dbReference type="ARBA" id="ARBA00022755"/>
    </source>
</evidence>
<comment type="pathway">
    <text evidence="8 10">Purine metabolism; AMP biosynthesis via de novo pathway; AMP from IMP: step 1/2.</text>
</comment>
<evidence type="ECO:0000256" key="3">
    <source>
        <dbReference type="ARBA" id="ARBA00022723"/>
    </source>
</evidence>
<dbReference type="GO" id="GO:0044208">
    <property type="term" value="P:'de novo' AMP biosynthetic process"/>
    <property type="evidence" value="ECO:0007669"/>
    <property type="project" value="UniProtKB-UniRule"/>
</dbReference>
<evidence type="ECO:0000256" key="7">
    <source>
        <dbReference type="ARBA" id="ARBA00023134"/>
    </source>
</evidence>
<dbReference type="STRING" id="574349.SAMN05443545_101251"/>
<dbReference type="Gene3D" id="1.10.300.10">
    <property type="entry name" value="Adenylosuccinate Synthetase, subunit A, domain 2"/>
    <property type="match status" value="1"/>
</dbReference>
<dbReference type="GO" id="GO:0005525">
    <property type="term" value="F:GTP binding"/>
    <property type="evidence" value="ECO:0007669"/>
    <property type="project" value="UniProtKB-UniRule"/>
</dbReference>
<evidence type="ECO:0000256" key="1">
    <source>
        <dbReference type="ARBA" id="ARBA00011738"/>
    </source>
</evidence>
<dbReference type="Gene3D" id="3.90.170.10">
    <property type="entry name" value="Adenylosuccinate Synthetase, subunit A, domain 3"/>
    <property type="match status" value="1"/>
</dbReference>
<sequence length="431" mass="46696">MGKNVVVLGTQWGDEGKGKVVDLLTESAAAVVRFQGGHNAGHTLVIDGEKTVLHLIPSGILRSDKTCVIGNGVVLSPEALIAEIKELEAKGVPVRERLRLSPACPLILPYHVRLDQARERARGIAKIGTTGRGIGPAYEDKVARRGLRLGDLLHRERFASKLGEVLDYHNFVLQHYHGEAPVDFQEVLDEAMEMADELRPMVSDTVSLVHEIRKAGENILFEGAQGSLLDIDHGTYPYVTSSNTTAGGTATGSGVGPLYLDYVLGITKAYTTRVGSGPFPTELFDEFGRHLAERGHEFGATTGRARRCGWFDAVALRHAVQINSVSGLCLTKLDVLDGLENIRVCVGYRSKDGEVLDAPVDSEGYEAIEPVYQDLPGWSGSTLGAKRIDDLPANARSYISFLEEQTGTSIDIISTGPDRVETILLRDPFDG</sequence>
<feature type="binding site" description="in other chain" evidence="8">
    <location>
        <position position="304"/>
    </location>
    <ligand>
        <name>IMP</name>
        <dbReference type="ChEBI" id="CHEBI:58053"/>
        <note>ligand shared between dimeric partners</note>
    </ligand>
</feature>
<dbReference type="GO" id="GO:0000287">
    <property type="term" value="F:magnesium ion binding"/>
    <property type="evidence" value="ECO:0007669"/>
    <property type="project" value="UniProtKB-UniRule"/>
</dbReference>
<proteinExistence type="inferred from homology"/>
<dbReference type="GO" id="GO:0005737">
    <property type="term" value="C:cytoplasm"/>
    <property type="evidence" value="ECO:0007669"/>
    <property type="project" value="UniProtKB-SubCell"/>
</dbReference>
<dbReference type="SMART" id="SM00788">
    <property type="entry name" value="Adenylsucc_synt"/>
    <property type="match status" value="1"/>
</dbReference>
<comment type="catalytic activity">
    <reaction evidence="8 10">
        <text>IMP + L-aspartate + GTP = N(6)-(1,2-dicarboxyethyl)-AMP + GDP + phosphate + 2 H(+)</text>
        <dbReference type="Rhea" id="RHEA:15753"/>
        <dbReference type="ChEBI" id="CHEBI:15378"/>
        <dbReference type="ChEBI" id="CHEBI:29991"/>
        <dbReference type="ChEBI" id="CHEBI:37565"/>
        <dbReference type="ChEBI" id="CHEBI:43474"/>
        <dbReference type="ChEBI" id="CHEBI:57567"/>
        <dbReference type="ChEBI" id="CHEBI:58053"/>
        <dbReference type="ChEBI" id="CHEBI:58189"/>
        <dbReference type="EC" id="6.3.4.4"/>
    </reaction>
</comment>
<dbReference type="InterPro" id="IPR027417">
    <property type="entry name" value="P-loop_NTPase"/>
</dbReference>
<organism evidence="11 12">
    <name type="scientific">Aidingimonas halophila</name>
    <dbReference type="NCBI Taxonomy" id="574349"/>
    <lineage>
        <taxon>Bacteria</taxon>
        <taxon>Pseudomonadati</taxon>
        <taxon>Pseudomonadota</taxon>
        <taxon>Gammaproteobacteria</taxon>
        <taxon>Oceanospirillales</taxon>
        <taxon>Halomonadaceae</taxon>
        <taxon>Aidingimonas</taxon>
    </lineage>
</organism>
<feature type="active site" evidence="9">
    <location>
        <position position="141"/>
    </location>
</feature>